<feature type="chain" id="PRO_5047021921" description="WD40 repeat domain-containing protein" evidence="1">
    <location>
        <begin position="21"/>
        <end position="378"/>
    </location>
</feature>
<comment type="caution">
    <text evidence="2">The sequence shown here is derived from an EMBL/GenBank/DDBJ whole genome shotgun (WGS) entry which is preliminary data.</text>
</comment>
<proteinExistence type="predicted"/>
<protein>
    <recommendedName>
        <fullName evidence="4">WD40 repeat domain-containing protein</fullName>
    </recommendedName>
</protein>
<gene>
    <name evidence="2" type="ORF">JOC58_000009</name>
</gene>
<name>A0ABU1IS91_9BACL</name>
<dbReference type="InterPro" id="IPR015943">
    <property type="entry name" value="WD40/YVTN_repeat-like_dom_sf"/>
</dbReference>
<accession>A0ABU1IS91</accession>
<keyword evidence="1" id="KW-0732">Signal</keyword>
<keyword evidence="3" id="KW-1185">Reference proteome</keyword>
<organism evidence="2 3">
    <name type="scientific">Paenibacillus hunanensis</name>
    <dbReference type="NCBI Taxonomy" id="539262"/>
    <lineage>
        <taxon>Bacteria</taxon>
        <taxon>Bacillati</taxon>
        <taxon>Bacillota</taxon>
        <taxon>Bacilli</taxon>
        <taxon>Bacillales</taxon>
        <taxon>Paenibacillaceae</taxon>
        <taxon>Paenibacillus</taxon>
    </lineage>
</organism>
<dbReference type="Gene3D" id="2.130.10.10">
    <property type="entry name" value="YVTN repeat-like/Quinoprotein amine dehydrogenase"/>
    <property type="match status" value="1"/>
</dbReference>
<dbReference type="RefSeq" id="WP_188774628.1">
    <property type="nucleotide sequence ID" value="NZ_BMMB01000003.1"/>
</dbReference>
<evidence type="ECO:0008006" key="4">
    <source>
        <dbReference type="Google" id="ProtNLM"/>
    </source>
</evidence>
<dbReference type="Proteomes" id="UP001185028">
    <property type="component" value="Unassembled WGS sequence"/>
</dbReference>
<evidence type="ECO:0000313" key="3">
    <source>
        <dbReference type="Proteomes" id="UP001185028"/>
    </source>
</evidence>
<sequence>MSYKYIFTVLLIMLLLSACSREPVTDTIIIPDTNQTPLENSSSKPVQVKTIYRVPDYFSNIGRILGWSAQNAIIASFNSSEKVRLEQLPYPFENAKAVDSIDRVSYDSVVSPDGKYMCEISFLPDGTIVQLLSIQDGKKTLMSKWSDSTAYIQNVSWSANSQYISYLVNRSSDREQKGLNSTVHIYNISTQKDNSYQLSGFQQKDTLIRADVANNGTSVLLQSYQTQHEQKKVVTMTEVSGNTLDIQYEREISGDHVSWINNDQFVFPGSDGSLYEYDRRNGELSVILDHVLSFAFSNDCKNIAYTSLQDPNIIYVGKIQGRNILHQEAVYRGISASALYWSPNGKRLLIQGAKPWDTAQSSSASNYSEEALIVELES</sequence>
<dbReference type="EMBL" id="JAVDQH010000001">
    <property type="protein sequence ID" value="MDR6242125.1"/>
    <property type="molecule type" value="Genomic_DNA"/>
</dbReference>
<reference evidence="2 3" key="1">
    <citation type="submission" date="2023-07" db="EMBL/GenBank/DDBJ databases">
        <title>Genomic Encyclopedia of Type Strains, Phase IV (KMG-IV): sequencing the most valuable type-strain genomes for metagenomic binning, comparative biology and taxonomic classification.</title>
        <authorList>
            <person name="Goeker M."/>
        </authorList>
    </citation>
    <scope>NUCLEOTIDE SEQUENCE [LARGE SCALE GENOMIC DNA]</scope>
    <source>
        <strain evidence="2 3">DSM 22170</strain>
    </source>
</reference>
<dbReference type="SUPFAM" id="SSF82171">
    <property type="entry name" value="DPP6 N-terminal domain-like"/>
    <property type="match status" value="1"/>
</dbReference>
<evidence type="ECO:0000313" key="2">
    <source>
        <dbReference type="EMBL" id="MDR6242125.1"/>
    </source>
</evidence>
<dbReference type="PROSITE" id="PS51257">
    <property type="entry name" value="PROKAR_LIPOPROTEIN"/>
    <property type="match status" value="1"/>
</dbReference>
<evidence type="ECO:0000256" key="1">
    <source>
        <dbReference type="SAM" id="SignalP"/>
    </source>
</evidence>
<feature type="signal peptide" evidence="1">
    <location>
        <begin position="1"/>
        <end position="20"/>
    </location>
</feature>